<dbReference type="PROSITE" id="PS50025">
    <property type="entry name" value="LAM_G_DOMAIN"/>
    <property type="match status" value="3"/>
</dbReference>
<gene>
    <name evidence="11" type="primary">EGFLAM</name>
    <name evidence="11" type="ORF">AMEX_G23051</name>
</gene>
<dbReference type="InterPro" id="IPR013320">
    <property type="entry name" value="ConA-like_dom_sf"/>
</dbReference>
<keyword evidence="2 4" id="KW-1015">Disulfide bond</keyword>
<evidence type="ECO:0000313" key="12">
    <source>
        <dbReference type="Proteomes" id="UP000752171"/>
    </source>
</evidence>
<dbReference type="InterPro" id="IPR003961">
    <property type="entry name" value="FN3_dom"/>
</dbReference>
<dbReference type="Pfam" id="PF25016">
    <property type="entry name" value="EGF_Pikachurin"/>
    <property type="match status" value="1"/>
</dbReference>
<feature type="disulfide bond" evidence="4">
    <location>
        <begin position="823"/>
        <end position="832"/>
    </location>
</feature>
<dbReference type="SUPFAM" id="SSF49265">
    <property type="entry name" value="Fibronectin type III"/>
    <property type="match status" value="1"/>
</dbReference>
<feature type="compositionally biased region" description="Low complexity" evidence="6">
    <location>
        <begin position="312"/>
        <end position="336"/>
    </location>
</feature>
<feature type="disulfide bond" evidence="4">
    <location>
        <begin position="365"/>
        <end position="382"/>
    </location>
</feature>
<dbReference type="InterPro" id="IPR001881">
    <property type="entry name" value="EGF-like_Ca-bd_dom"/>
</dbReference>
<dbReference type="FunFam" id="2.60.120.200:FF:000034">
    <property type="entry name" value="pikachurin isoform X1"/>
    <property type="match status" value="1"/>
</dbReference>
<dbReference type="PANTHER" id="PTHR15036:SF88">
    <property type="entry name" value="PIKACHURIN"/>
    <property type="match status" value="1"/>
</dbReference>
<dbReference type="Pfam" id="PF00054">
    <property type="entry name" value="Laminin_G_1"/>
    <property type="match status" value="1"/>
</dbReference>
<dbReference type="OrthoDB" id="10014052at2759"/>
<name>A0A8T2KWD5_ASTMX</name>
<dbReference type="InterPro" id="IPR056943">
    <property type="entry name" value="EGF_Pikachurin"/>
</dbReference>
<dbReference type="EMBL" id="JAICCE010000020">
    <property type="protein sequence ID" value="KAG9263059.1"/>
    <property type="molecule type" value="Genomic_DNA"/>
</dbReference>
<comment type="caution">
    <text evidence="11">The sequence shown here is derived from an EMBL/GenBank/DDBJ whole genome shotgun (WGS) entry which is preliminary data.</text>
</comment>
<evidence type="ECO:0000256" key="4">
    <source>
        <dbReference type="PROSITE-ProRule" id="PRU00076"/>
    </source>
</evidence>
<keyword evidence="7" id="KW-0732">Signal</keyword>
<feature type="domain" description="EGF-like" evidence="9">
    <location>
        <begin position="356"/>
        <end position="394"/>
    </location>
</feature>
<dbReference type="InterPro" id="IPR050372">
    <property type="entry name" value="Neurexin-related_CASP"/>
</dbReference>
<dbReference type="GO" id="GO:0042995">
    <property type="term" value="C:cell projection"/>
    <property type="evidence" value="ECO:0007669"/>
    <property type="project" value="UniProtKB-SubCell"/>
</dbReference>
<feature type="region of interest" description="Disordered" evidence="6">
    <location>
        <begin position="289"/>
        <end position="336"/>
    </location>
</feature>
<dbReference type="PROSITE" id="PS00022">
    <property type="entry name" value="EGF_1"/>
    <property type="match status" value="3"/>
</dbReference>
<dbReference type="Gene3D" id="2.10.25.10">
    <property type="entry name" value="Laminin"/>
    <property type="match status" value="2"/>
</dbReference>
<feature type="domain" description="Fibronectin type-III" evidence="10">
    <location>
        <begin position="155"/>
        <end position="250"/>
    </location>
</feature>
<feature type="domain" description="EGF-like" evidence="9">
    <location>
        <begin position="578"/>
        <end position="615"/>
    </location>
</feature>
<evidence type="ECO:0000256" key="1">
    <source>
        <dbReference type="ARBA" id="ARBA00004316"/>
    </source>
</evidence>
<keyword evidence="4" id="KW-0245">EGF-like domain</keyword>
<evidence type="ECO:0000256" key="5">
    <source>
        <dbReference type="PROSITE-ProRule" id="PRU00122"/>
    </source>
</evidence>
<dbReference type="PROSITE" id="PS50026">
    <property type="entry name" value="EGF_3"/>
    <property type="match status" value="3"/>
</dbReference>
<feature type="signal peptide" evidence="7">
    <location>
        <begin position="1"/>
        <end position="25"/>
    </location>
</feature>
<reference evidence="11 12" key="1">
    <citation type="submission" date="2021-07" db="EMBL/GenBank/DDBJ databases">
        <authorList>
            <person name="Imarazene B."/>
            <person name="Zahm M."/>
            <person name="Klopp C."/>
            <person name="Cabau C."/>
            <person name="Beille S."/>
            <person name="Jouanno E."/>
            <person name="Castinel A."/>
            <person name="Lluch J."/>
            <person name="Gil L."/>
            <person name="Kuchtly C."/>
            <person name="Lopez Roques C."/>
            <person name="Donnadieu C."/>
            <person name="Parrinello H."/>
            <person name="Journot L."/>
            <person name="Du K."/>
            <person name="Schartl M."/>
            <person name="Retaux S."/>
            <person name="Guiguen Y."/>
        </authorList>
    </citation>
    <scope>NUCLEOTIDE SEQUENCE [LARGE SCALE GENOMIC DNA]</scope>
    <source>
        <strain evidence="11">Pach_M1</strain>
        <tissue evidence="11">Testis</tissue>
    </source>
</reference>
<feature type="domain" description="Fibronectin type-III" evidence="10">
    <location>
        <begin position="39"/>
        <end position="147"/>
    </location>
</feature>
<dbReference type="Gene3D" id="2.60.40.10">
    <property type="entry name" value="Immunoglobulins"/>
    <property type="match status" value="2"/>
</dbReference>
<dbReference type="GO" id="GO:0005509">
    <property type="term" value="F:calcium ion binding"/>
    <property type="evidence" value="ECO:0007669"/>
    <property type="project" value="InterPro"/>
</dbReference>
<dbReference type="FunFam" id="2.60.120.200:FF:000032">
    <property type="entry name" value="pikachurin isoform X1"/>
    <property type="match status" value="1"/>
</dbReference>
<feature type="domain" description="Laminin G" evidence="8">
    <location>
        <begin position="622"/>
        <end position="801"/>
    </location>
</feature>
<dbReference type="Pfam" id="PF02210">
    <property type="entry name" value="Laminin_G_2"/>
    <property type="match status" value="2"/>
</dbReference>
<dbReference type="AlphaFoldDB" id="A0A8T2KWD5"/>
<organism evidence="11 12">
    <name type="scientific">Astyanax mexicanus</name>
    <name type="common">Blind cave fish</name>
    <name type="synonym">Astyanax fasciatus mexicanus</name>
    <dbReference type="NCBI Taxonomy" id="7994"/>
    <lineage>
        <taxon>Eukaryota</taxon>
        <taxon>Metazoa</taxon>
        <taxon>Chordata</taxon>
        <taxon>Craniata</taxon>
        <taxon>Vertebrata</taxon>
        <taxon>Euteleostomi</taxon>
        <taxon>Actinopterygii</taxon>
        <taxon>Neopterygii</taxon>
        <taxon>Teleostei</taxon>
        <taxon>Ostariophysi</taxon>
        <taxon>Characiformes</taxon>
        <taxon>Characoidei</taxon>
        <taxon>Acestrorhamphidae</taxon>
        <taxon>Acestrorhamphinae</taxon>
        <taxon>Astyanax</taxon>
    </lineage>
</organism>
<evidence type="ECO:0000256" key="6">
    <source>
        <dbReference type="SAM" id="MobiDB-lite"/>
    </source>
</evidence>
<feature type="chain" id="PRO_5035752791" evidence="7">
    <location>
        <begin position="26"/>
        <end position="1019"/>
    </location>
</feature>
<evidence type="ECO:0000256" key="7">
    <source>
        <dbReference type="SAM" id="SignalP"/>
    </source>
</evidence>
<dbReference type="PROSITE" id="PS01186">
    <property type="entry name" value="EGF_2"/>
    <property type="match status" value="2"/>
</dbReference>
<protein>
    <submittedName>
        <fullName evidence="11">Pikachurin isoform X1</fullName>
    </submittedName>
</protein>
<dbReference type="Pfam" id="PF00041">
    <property type="entry name" value="fn3"/>
    <property type="match status" value="2"/>
</dbReference>
<dbReference type="SMART" id="SM00282">
    <property type="entry name" value="LamG"/>
    <property type="match status" value="3"/>
</dbReference>
<dbReference type="CDD" id="cd00110">
    <property type="entry name" value="LamG"/>
    <property type="match status" value="3"/>
</dbReference>
<evidence type="ECO:0000259" key="8">
    <source>
        <dbReference type="PROSITE" id="PS50025"/>
    </source>
</evidence>
<proteinExistence type="predicted"/>
<dbReference type="Proteomes" id="UP000752171">
    <property type="component" value="Unassembled WGS sequence"/>
</dbReference>
<comment type="subcellular location">
    <subcellularLocation>
        <location evidence="1">Cell projection</location>
    </subcellularLocation>
</comment>
<dbReference type="GO" id="GO:0005604">
    <property type="term" value="C:basement membrane"/>
    <property type="evidence" value="ECO:0007669"/>
    <property type="project" value="UniProtKB-ARBA"/>
</dbReference>
<dbReference type="PANTHER" id="PTHR15036">
    <property type="entry name" value="PIKACHURIN-LIKE PROTEIN"/>
    <property type="match status" value="1"/>
</dbReference>
<evidence type="ECO:0000259" key="10">
    <source>
        <dbReference type="PROSITE" id="PS50853"/>
    </source>
</evidence>
<evidence type="ECO:0000256" key="3">
    <source>
        <dbReference type="ARBA" id="ARBA00023273"/>
    </source>
</evidence>
<feature type="domain" description="Laminin G" evidence="8">
    <location>
        <begin position="840"/>
        <end position="1017"/>
    </location>
</feature>
<dbReference type="CDD" id="cd00054">
    <property type="entry name" value="EGF_CA"/>
    <property type="match status" value="2"/>
</dbReference>
<dbReference type="SMART" id="SM00060">
    <property type="entry name" value="FN3"/>
    <property type="match status" value="2"/>
</dbReference>
<dbReference type="SUPFAM" id="SSF49899">
    <property type="entry name" value="Concanavalin A-like lectins/glucanases"/>
    <property type="match status" value="3"/>
</dbReference>
<dbReference type="InterPro" id="IPR036116">
    <property type="entry name" value="FN3_sf"/>
</dbReference>
<feature type="disulfide bond" evidence="4">
    <location>
        <begin position="384"/>
        <end position="393"/>
    </location>
</feature>
<dbReference type="CDD" id="cd00063">
    <property type="entry name" value="FN3"/>
    <property type="match status" value="2"/>
</dbReference>
<dbReference type="SMART" id="SM00179">
    <property type="entry name" value="EGF_CA"/>
    <property type="match status" value="2"/>
</dbReference>
<dbReference type="PROSITE" id="PS50853">
    <property type="entry name" value="FN3"/>
    <property type="match status" value="2"/>
</dbReference>
<feature type="domain" description="EGF-like" evidence="9">
    <location>
        <begin position="797"/>
        <end position="833"/>
    </location>
</feature>
<evidence type="ECO:0000256" key="2">
    <source>
        <dbReference type="ARBA" id="ARBA00023157"/>
    </source>
</evidence>
<dbReference type="InterPro" id="IPR001791">
    <property type="entry name" value="Laminin_G"/>
</dbReference>
<dbReference type="SMART" id="SM00181">
    <property type="entry name" value="EGF"/>
    <property type="match status" value="3"/>
</dbReference>
<feature type="domain" description="Laminin G" evidence="8">
    <location>
        <begin position="399"/>
        <end position="577"/>
    </location>
</feature>
<evidence type="ECO:0000313" key="11">
    <source>
        <dbReference type="EMBL" id="KAG9263059.1"/>
    </source>
</evidence>
<evidence type="ECO:0000259" key="9">
    <source>
        <dbReference type="PROSITE" id="PS50026"/>
    </source>
</evidence>
<feature type="disulfide bond" evidence="5">
    <location>
        <begin position="990"/>
        <end position="1017"/>
    </location>
</feature>
<dbReference type="InterPro" id="IPR000742">
    <property type="entry name" value="EGF"/>
</dbReference>
<dbReference type="InterPro" id="IPR013783">
    <property type="entry name" value="Ig-like_fold"/>
</dbReference>
<comment type="caution">
    <text evidence="4">Lacks conserved residue(s) required for the propagation of feature annotation.</text>
</comment>
<accession>A0A8T2KWD5</accession>
<dbReference type="Gene3D" id="2.60.120.200">
    <property type="match status" value="3"/>
</dbReference>
<keyword evidence="3" id="KW-0966">Cell projection</keyword>
<feature type="disulfide bond" evidence="4">
    <location>
        <begin position="605"/>
        <end position="614"/>
    </location>
</feature>
<feature type="compositionally biased region" description="Polar residues" evidence="6">
    <location>
        <begin position="293"/>
        <end position="311"/>
    </location>
</feature>
<sequence>MELLSLRALSLITLLLSGGTPAVVAVRRISEGTAEYLNPPLDVQLESVNCTAISVRWRMPWRHVGTITGYKVVCKENNPSGSDDEVMVDVPISLEMRKRAQMYDHAQFSTVIGNLEVSAEYSVTVGAYGWAGQGRPSMPRSISTIPDDHCMLPVPPPEPRVTAVSDTEFELSWKPGTGEGSPPVLYFLVYYIRPEMDTEWTSVKVPTHTRSMVLRGMSPDTQYQFMMRAANMYGESHPSPVTGPIWTLSIEEDSSGQQPFMDPQLNDDHSSVYDYDIDVFTGELMHDLPGNQEIRSSSGKSASQPNSSSGFTTTMPTAPSSPEPSSSSSSEPASTTAAPIAYVPLNHWTGPVRRLHDLPCEDTACPPNSVCIDDYGNGGSRCHCALGRGGDTCSEAVAVRFPRFTGFSHIAFEPLKNSYYSFELILEFRADSEDGLLLYCGENDQGEGDFASLALIRGKLHFRYNCGTGAAQIAAQSPVKLGVWYTVTVYREGLSGWLRVDNNTPVTGRSQGEFTKITFRTPLYLGGSPAVYWLARAAGTSRGFQGCVQSLAVNGRMIDMRPWPLGRALSGADVGECSDGVCTDVSCENGGVCYANRADGYICLCPLGYRGPLCQETFSLFLPHFNAALMPYLSAPWPRPAQYYLSFTEFEMTFLPEAFDGTLLYSEDLDSRDFLSVVMVEGHVEFRFDCGSGTATIKSEEPVSLFRWHELRVSRTARRGILQLDNLRPVEGMAEGAFTQIRCSSPLYIGGVPNYNLVKNSASVLLPFTGSIQKVTVNDRVVRLTAASVKGVNVGNAVHPCADSLCANAGVCRPKHDDYECDCPLGYRGKHCQSADSGAVEIPQFTGRSYLMYDSKDILKRISGPRTHVQLRFRSSAQDGLLMWIGDTNMRHNSDYMFLALHGGTVVFSYNLGSGTNTLRVNGTFIDGRWHTVRAVRDGQMGKLSVGSSTTRVGKSPGRMRQLNTSGALYIGGIKEASFHIPYLRGLVGCMSHLTLSPDHHLRLIEDASDGKNINTCLN</sequence>